<dbReference type="EMBL" id="CAVMJV010000018">
    <property type="protein sequence ID" value="CAK5062776.1"/>
    <property type="molecule type" value="Genomic_DNA"/>
</dbReference>
<proteinExistence type="predicted"/>
<evidence type="ECO:0000313" key="2">
    <source>
        <dbReference type="Proteomes" id="UP001497535"/>
    </source>
</evidence>
<organism evidence="1 2">
    <name type="scientific">Meloidogyne enterolobii</name>
    <name type="common">Root-knot nematode worm</name>
    <name type="synonym">Meloidogyne mayaguensis</name>
    <dbReference type="NCBI Taxonomy" id="390850"/>
    <lineage>
        <taxon>Eukaryota</taxon>
        <taxon>Metazoa</taxon>
        <taxon>Ecdysozoa</taxon>
        <taxon>Nematoda</taxon>
        <taxon>Chromadorea</taxon>
        <taxon>Rhabditida</taxon>
        <taxon>Tylenchina</taxon>
        <taxon>Tylenchomorpha</taxon>
        <taxon>Tylenchoidea</taxon>
        <taxon>Meloidogynidae</taxon>
        <taxon>Meloidogyninae</taxon>
        <taxon>Meloidogyne</taxon>
    </lineage>
</organism>
<accession>A0ACB0YTV0</accession>
<reference evidence="1" key="1">
    <citation type="submission" date="2023-11" db="EMBL/GenBank/DDBJ databases">
        <authorList>
            <person name="Poullet M."/>
        </authorList>
    </citation>
    <scope>NUCLEOTIDE SEQUENCE</scope>
    <source>
        <strain evidence="1">E1834</strain>
    </source>
</reference>
<evidence type="ECO:0000313" key="1">
    <source>
        <dbReference type="EMBL" id="CAK5062776.1"/>
    </source>
</evidence>
<protein>
    <submittedName>
        <fullName evidence="1">Uncharacterized protein</fullName>
    </submittedName>
</protein>
<name>A0ACB0YTV0_MELEN</name>
<keyword evidence="2" id="KW-1185">Reference proteome</keyword>
<comment type="caution">
    <text evidence="1">The sequence shown here is derived from an EMBL/GenBank/DDBJ whole genome shotgun (WGS) entry which is preliminary data.</text>
</comment>
<gene>
    <name evidence="1" type="ORF">MENTE1834_LOCUS16591</name>
</gene>
<sequence>MFDCQLCQQESRIEATISGGNTNGSDASPQKQNQFSNLSELEAHLASEHFNCLPYECEQCHFAKFPTEFAVIKHNEEDHGNKCYSFRCRITPALKQKRVQIRLYLSKIKNHQKVSSPPPVKKLKQDVDKNNCDSNQINEKTKGTQQQEGELAEEVIERNKLKPLSKDSLKKKSFVNNGQSVGNGDADCVEDDFVVLNKASSSLTEQLQAAIAQNIRHRRATNEKGENVEDAKTSPNYGGTVSIREGGELSTNLLGKSSGKSTGGNTTDEENEELEGMEDFEESEMMEYGDGQGGKDGDEEDEQIRKQEADVQEILKAAAAATSQIGGGDVAARNTSTPYSLRPNRCTPYAALLGGKQKQSSPPPSRQQQSRPNWQLKLGNSNFGSGGSSNSNNLSLMMNRRERNVERIRCRKCGELVNSTGGCLMHHLNTRHLRLPLFQCKECKKDFYEVSNTRIHKHMRIYHSGDTSNLVSNYAKYSHTLHSGRDNCFGTRDERLREIQRERGLCSSLNLDRNIDCNFFEFYAKNSKFSSSVTSFISTATGKATTTNNGNSNNSRLPPNSSPSSQNIGSLPKDSFLRSPISFKQYGYGNNSNKQSTSRHNDLLQPDVLSPHLSGPFNQSVEDLFNGNIKKEICSGDEMLLNELNKKKRQNLTEENLEEYEEGEDDEYNEQEEVNNIIGNLFNEELIGGILKQQQKKQNFETKLNEKYNNNNEETTSNDKNTNRNGNNNKNTAMKQLTSLQTQYQLMQMEFGSEEKIEEKVPCKVCGEMTVNKQLNRLNHINTRHLHLPLHQCRLCQKVFASYSRSACYSHIQFAHKADLDAGLYSQNIEEHIIYMKEQYRSQLEESANDYFD</sequence>
<dbReference type="Proteomes" id="UP001497535">
    <property type="component" value="Unassembled WGS sequence"/>
</dbReference>